<dbReference type="AlphaFoldDB" id="A0A8E2FCX2"/>
<sequence length="102" mass="11191">MEEAAFPQQPTTPPPLPTDGGDVEDEPRDKNVVREAAHQAESTIIVGDDTSEERPESVYGSDSDNDSFASASSSSSVRDFAFENGGRYHRFCEGKYLFLNDD</sequence>
<protein>
    <submittedName>
        <fullName evidence="2">Uncharacterized protein</fullName>
    </submittedName>
</protein>
<gene>
    <name evidence="2" type="ORF">AOQ84DRAFT_384652</name>
</gene>
<feature type="compositionally biased region" description="Low complexity" evidence="1">
    <location>
        <begin position="66"/>
        <end position="76"/>
    </location>
</feature>
<evidence type="ECO:0000256" key="1">
    <source>
        <dbReference type="SAM" id="MobiDB-lite"/>
    </source>
</evidence>
<keyword evidence="3" id="KW-1185">Reference proteome</keyword>
<proteinExistence type="predicted"/>
<reference evidence="2 3" key="1">
    <citation type="journal article" date="2016" name="Nat. Commun.">
        <title>Ectomycorrhizal ecology is imprinted in the genome of the dominant symbiotic fungus Cenococcum geophilum.</title>
        <authorList>
            <consortium name="DOE Joint Genome Institute"/>
            <person name="Peter M."/>
            <person name="Kohler A."/>
            <person name="Ohm R.A."/>
            <person name="Kuo A."/>
            <person name="Krutzmann J."/>
            <person name="Morin E."/>
            <person name="Arend M."/>
            <person name="Barry K.W."/>
            <person name="Binder M."/>
            <person name="Choi C."/>
            <person name="Clum A."/>
            <person name="Copeland A."/>
            <person name="Grisel N."/>
            <person name="Haridas S."/>
            <person name="Kipfer T."/>
            <person name="LaButti K."/>
            <person name="Lindquist E."/>
            <person name="Lipzen A."/>
            <person name="Maire R."/>
            <person name="Meier B."/>
            <person name="Mihaltcheva S."/>
            <person name="Molinier V."/>
            <person name="Murat C."/>
            <person name="Poggeler S."/>
            <person name="Quandt C.A."/>
            <person name="Sperisen C."/>
            <person name="Tritt A."/>
            <person name="Tisserant E."/>
            <person name="Crous P.W."/>
            <person name="Henrissat B."/>
            <person name="Nehls U."/>
            <person name="Egli S."/>
            <person name="Spatafora J.W."/>
            <person name="Grigoriev I.V."/>
            <person name="Martin F.M."/>
        </authorList>
    </citation>
    <scope>NUCLEOTIDE SEQUENCE [LARGE SCALE GENOMIC DNA]</scope>
    <source>
        <strain evidence="2 3">CBS 207.34</strain>
    </source>
</reference>
<evidence type="ECO:0000313" key="2">
    <source>
        <dbReference type="EMBL" id="OCL14535.1"/>
    </source>
</evidence>
<organism evidence="2 3">
    <name type="scientific">Glonium stellatum</name>
    <dbReference type="NCBI Taxonomy" id="574774"/>
    <lineage>
        <taxon>Eukaryota</taxon>
        <taxon>Fungi</taxon>
        <taxon>Dikarya</taxon>
        <taxon>Ascomycota</taxon>
        <taxon>Pezizomycotina</taxon>
        <taxon>Dothideomycetes</taxon>
        <taxon>Pleosporomycetidae</taxon>
        <taxon>Gloniales</taxon>
        <taxon>Gloniaceae</taxon>
        <taxon>Glonium</taxon>
    </lineage>
</organism>
<feature type="compositionally biased region" description="Basic and acidic residues" evidence="1">
    <location>
        <begin position="27"/>
        <end position="38"/>
    </location>
</feature>
<accession>A0A8E2FCX2</accession>
<evidence type="ECO:0000313" key="3">
    <source>
        <dbReference type="Proteomes" id="UP000250140"/>
    </source>
</evidence>
<dbReference type="Proteomes" id="UP000250140">
    <property type="component" value="Unassembled WGS sequence"/>
</dbReference>
<dbReference type="EMBL" id="KV748563">
    <property type="protein sequence ID" value="OCL14535.1"/>
    <property type="molecule type" value="Genomic_DNA"/>
</dbReference>
<feature type="region of interest" description="Disordered" evidence="1">
    <location>
        <begin position="1"/>
        <end position="76"/>
    </location>
</feature>
<name>A0A8E2FCX2_9PEZI</name>